<dbReference type="InterPro" id="IPR003918">
    <property type="entry name" value="NADH_UbQ_OxRdtase"/>
</dbReference>
<dbReference type="PRINTS" id="PR01437">
    <property type="entry name" value="NUOXDRDTASE4"/>
</dbReference>
<keyword evidence="8 16" id="KW-1278">Translocase</keyword>
<evidence type="ECO:0000256" key="12">
    <source>
        <dbReference type="ARBA" id="ARBA00030440"/>
    </source>
</evidence>
<sequence>MNYFPWLTIIVVLPISAGCSIFFLPHRGNKVIRWYTICICLVELLLTTYAFCYHFRLDDPLIQLEQDYKWINIFDFHWRLGIDGISIGPILLTGFITTLATLAAWPVTRDSRLFHFLMLAMYSGQIGSFSSRDLLLFFIMWELELIPVYLLLSMWGGKKRLYSATKFILYTAGGSIFLLMGVLGMGLYGSNEPTLNFETSANQSYPVGLEIIFYFGFLIAYAVKSPIIPLHTWLPDTHGEAHYSTCMLLAGILLKMGAYGLVRINMELLPHAHSIFSPWLMIVGTVQIIYAALTSPGQRNLKKRIAYSSVSHMGFTIIGIASVTDTGLNGAILQIISHGFIGAALFFLAGTSYDRIRLVYLDEMGGIAIPMPKIFTMFSSFSMASLALPGMSGFVAELVVFFGIITSPKYLLIPKILITFLMAIGMILTPIYSLSMSRQMFYGYKQFNAPNYSFLDSGPRELFVSICIFLPVIGIGIYPDFVLSLSVDKVEAILSNYFYR</sequence>
<evidence type="ECO:0000256" key="11">
    <source>
        <dbReference type="ARBA" id="ARBA00023136"/>
    </source>
</evidence>
<dbReference type="PANTHER" id="PTHR43507">
    <property type="entry name" value="NADH-UBIQUINONE OXIDOREDUCTASE CHAIN 4"/>
    <property type="match status" value="1"/>
</dbReference>
<keyword evidence="16" id="KW-0793">Thylakoid</keyword>
<geneLocation type="chloroplast" evidence="18"/>
<comment type="catalytic activity">
    <reaction evidence="15 16">
        <text>a plastoquinone + NADH + (n+1) H(+)(in) = a plastoquinol + NAD(+) + n H(+)(out)</text>
        <dbReference type="Rhea" id="RHEA:42608"/>
        <dbReference type="Rhea" id="RHEA-COMP:9561"/>
        <dbReference type="Rhea" id="RHEA-COMP:9562"/>
        <dbReference type="ChEBI" id="CHEBI:15378"/>
        <dbReference type="ChEBI" id="CHEBI:17757"/>
        <dbReference type="ChEBI" id="CHEBI:57540"/>
        <dbReference type="ChEBI" id="CHEBI:57945"/>
        <dbReference type="ChEBI" id="CHEBI:62192"/>
    </reaction>
</comment>
<feature type="transmembrane region" description="Helical" evidence="16">
    <location>
        <begin position="85"/>
        <end position="105"/>
    </location>
</feature>
<comment type="similarity">
    <text evidence="2 16">Belongs to the complex I subunit 4 family.</text>
</comment>
<dbReference type="PANTHER" id="PTHR43507:SF21">
    <property type="entry name" value="NAD(P)H-QUINONE OXIDOREDUCTASE CHAIN 4, CHLOROPLASTIC"/>
    <property type="match status" value="1"/>
</dbReference>
<feature type="transmembrane region" description="Helical" evidence="16">
    <location>
        <begin position="305"/>
        <end position="324"/>
    </location>
</feature>
<evidence type="ECO:0000313" key="18">
    <source>
        <dbReference type="EMBL" id="QGN05816.1"/>
    </source>
</evidence>
<name>A0A650A0J3_9MAGN</name>
<keyword evidence="18" id="KW-0150">Chloroplast</keyword>
<feature type="transmembrane region" description="Helical" evidence="16">
    <location>
        <begin position="6"/>
        <end position="24"/>
    </location>
</feature>
<dbReference type="InterPro" id="IPR022997">
    <property type="entry name" value="NADH_Q_OxRdtase_chain4"/>
</dbReference>
<evidence type="ECO:0000256" key="8">
    <source>
        <dbReference type="ARBA" id="ARBA00022967"/>
    </source>
</evidence>
<feature type="transmembrane region" description="Helical" evidence="16">
    <location>
        <begin position="167"/>
        <end position="185"/>
    </location>
</feature>
<evidence type="ECO:0000256" key="13">
    <source>
        <dbReference type="ARBA" id="ARBA00032800"/>
    </source>
</evidence>
<feature type="transmembrane region" description="Helical" evidence="16">
    <location>
        <begin position="462"/>
        <end position="479"/>
    </location>
</feature>
<evidence type="ECO:0000256" key="2">
    <source>
        <dbReference type="ARBA" id="ARBA00009025"/>
    </source>
</evidence>
<keyword evidence="10 16" id="KW-0520">NAD</keyword>
<keyword evidence="9 16" id="KW-1133">Transmembrane helix</keyword>
<dbReference type="GO" id="GO:0015990">
    <property type="term" value="P:electron transport coupled proton transport"/>
    <property type="evidence" value="ECO:0007669"/>
    <property type="project" value="TreeGrafter"/>
</dbReference>
<feature type="transmembrane region" description="Helical" evidence="16">
    <location>
        <begin position="274"/>
        <end position="293"/>
    </location>
</feature>
<feature type="transmembrane region" description="Helical" evidence="16">
    <location>
        <begin position="330"/>
        <end position="353"/>
    </location>
</feature>
<feature type="transmembrane region" description="Helical" evidence="16">
    <location>
        <begin position="374"/>
        <end position="405"/>
    </location>
</feature>
<dbReference type="GO" id="GO:0016655">
    <property type="term" value="F:oxidoreductase activity, acting on NAD(P)H, quinone or similar compound as acceptor"/>
    <property type="evidence" value="ECO:0007669"/>
    <property type="project" value="UniProtKB-UniRule"/>
</dbReference>
<accession>A0A650A0J3</accession>
<keyword evidence="5 16" id="KW-0874">Quinone</keyword>
<evidence type="ECO:0000256" key="7">
    <source>
        <dbReference type="ARBA" id="ARBA00022957"/>
    </source>
</evidence>
<gene>
    <name evidence="16 18" type="primary">ndhD</name>
</gene>
<dbReference type="GO" id="GO:0048039">
    <property type="term" value="F:ubiquinone binding"/>
    <property type="evidence" value="ECO:0007669"/>
    <property type="project" value="TreeGrafter"/>
</dbReference>
<dbReference type="EMBL" id="MK251463">
    <property type="protein sequence ID" value="QGN05816.1"/>
    <property type="molecule type" value="Genomic_DNA"/>
</dbReference>
<feature type="transmembrane region" description="Helical" evidence="16">
    <location>
        <begin position="243"/>
        <end position="262"/>
    </location>
</feature>
<evidence type="ECO:0000256" key="3">
    <source>
        <dbReference type="ARBA" id="ARBA00016792"/>
    </source>
</evidence>
<dbReference type="EC" id="7.1.1.-" evidence="16"/>
<evidence type="ECO:0000256" key="10">
    <source>
        <dbReference type="ARBA" id="ARBA00023027"/>
    </source>
</evidence>
<keyword evidence="4 16" id="KW-0812">Transmembrane</keyword>
<dbReference type="GO" id="GO:0008137">
    <property type="term" value="F:NADH dehydrogenase (ubiquinone) activity"/>
    <property type="evidence" value="ECO:0007669"/>
    <property type="project" value="InterPro"/>
</dbReference>
<proteinExistence type="inferred from homology"/>
<evidence type="ECO:0000256" key="15">
    <source>
        <dbReference type="ARBA" id="ARBA00048026"/>
    </source>
</evidence>
<protein>
    <recommendedName>
        <fullName evidence="3 16">NAD(P)H-quinone oxidoreductase chain 4, chloroplastic</fullName>
        <ecNumber evidence="16">7.1.1.-</ecNumber>
    </recommendedName>
    <alternativeName>
        <fullName evidence="13 16">NAD(P)H dehydrogenase, chain 4</fullName>
    </alternativeName>
    <alternativeName>
        <fullName evidence="12 16">NADH-plastoquinone oxidoreductase chain 4</fullName>
    </alternativeName>
</protein>
<feature type="transmembrane region" description="Helical" evidence="16">
    <location>
        <begin position="411"/>
        <end position="432"/>
    </location>
</feature>
<feature type="transmembrane region" description="Helical" evidence="16">
    <location>
        <begin position="135"/>
        <end position="155"/>
    </location>
</feature>
<keyword evidence="6 16" id="KW-0521">NADP</keyword>
<evidence type="ECO:0000256" key="14">
    <source>
        <dbReference type="ARBA" id="ARBA00047726"/>
    </source>
</evidence>
<keyword evidence="11 16" id="KW-0472">Membrane</keyword>
<feature type="transmembrane region" description="Helical" evidence="16">
    <location>
        <begin position="205"/>
        <end position="223"/>
    </location>
</feature>
<dbReference type="NCBIfam" id="TIGR01972">
    <property type="entry name" value="NDH_I_M"/>
    <property type="match status" value="1"/>
</dbReference>
<dbReference type="GO" id="GO:0009535">
    <property type="term" value="C:chloroplast thylakoid membrane"/>
    <property type="evidence" value="ECO:0007669"/>
    <property type="project" value="UniProtKB-SubCell"/>
</dbReference>
<reference evidence="18" key="1">
    <citation type="journal article" date="2019" name="Mitochondrial DNA Part B Resour">
        <title>The first complete chloroplast genome of Hylomecon japonica and its phylogenetic position within Papaveraceae.</title>
        <authorList>
            <person name="Zhang Y."/>
            <person name="Lee J."/>
            <person name="Liu X."/>
            <person name="Sun Z."/>
        </authorList>
    </citation>
    <scope>NUCLEOTIDE SEQUENCE</scope>
    <source>
        <strain evidence="18">HQH2-2</strain>
    </source>
</reference>
<comment type="subcellular location">
    <subcellularLocation>
        <location evidence="1 16">Plastid</location>
        <location evidence="1 16">Chloroplast thylakoid membrane</location>
        <topology evidence="1 16">Multi-pass membrane protein</topology>
    </subcellularLocation>
</comment>
<dbReference type="GeneID" id="42904894"/>
<evidence type="ECO:0000256" key="6">
    <source>
        <dbReference type="ARBA" id="ARBA00022857"/>
    </source>
</evidence>
<dbReference type="Pfam" id="PF00361">
    <property type="entry name" value="Proton_antipo_M"/>
    <property type="match status" value="1"/>
</dbReference>
<dbReference type="InterPro" id="IPR001750">
    <property type="entry name" value="ND/Mrp_TM"/>
</dbReference>
<evidence type="ECO:0000256" key="16">
    <source>
        <dbReference type="HAMAP-Rule" id="MF_00491"/>
    </source>
</evidence>
<dbReference type="AlphaFoldDB" id="A0A650A0J3"/>
<comment type="catalytic activity">
    <reaction evidence="14 16">
        <text>a plastoquinone + NADPH + (n+1) H(+)(in) = a plastoquinol + NADP(+) + n H(+)(out)</text>
        <dbReference type="Rhea" id="RHEA:42612"/>
        <dbReference type="Rhea" id="RHEA-COMP:9561"/>
        <dbReference type="Rhea" id="RHEA-COMP:9562"/>
        <dbReference type="ChEBI" id="CHEBI:15378"/>
        <dbReference type="ChEBI" id="CHEBI:17757"/>
        <dbReference type="ChEBI" id="CHEBI:57783"/>
        <dbReference type="ChEBI" id="CHEBI:58349"/>
        <dbReference type="ChEBI" id="CHEBI:62192"/>
    </reaction>
</comment>
<dbReference type="InterPro" id="IPR010227">
    <property type="entry name" value="NADH_Q_OxRdtase_chainM/4"/>
</dbReference>
<dbReference type="GO" id="GO:0003954">
    <property type="term" value="F:NADH dehydrogenase activity"/>
    <property type="evidence" value="ECO:0007669"/>
    <property type="project" value="TreeGrafter"/>
</dbReference>
<feature type="domain" description="NADH:quinone oxidoreductase/Mrp antiporter transmembrane" evidence="17">
    <location>
        <begin position="131"/>
        <end position="414"/>
    </location>
</feature>
<evidence type="ECO:0000256" key="1">
    <source>
        <dbReference type="ARBA" id="ARBA00004454"/>
    </source>
</evidence>
<evidence type="ECO:0000256" key="4">
    <source>
        <dbReference type="ARBA" id="ARBA00022692"/>
    </source>
</evidence>
<evidence type="ECO:0000256" key="5">
    <source>
        <dbReference type="ARBA" id="ARBA00022719"/>
    </source>
</evidence>
<evidence type="ECO:0000259" key="17">
    <source>
        <dbReference type="Pfam" id="PF00361"/>
    </source>
</evidence>
<feature type="transmembrane region" description="Helical" evidence="16">
    <location>
        <begin position="31"/>
        <end position="51"/>
    </location>
</feature>
<dbReference type="HAMAP" id="MF_00491">
    <property type="entry name" value="NDH1_NuoM"/>
    <property type="match status" value="1"/>
</dbReference>
<dbReference type="RefSeq" id="YP_009721559.1">
    <property type="nucleotide sequence ID" value="NC_045388.1"/>
</dbReference>
<keyword evidence="7 16" id="KW-0618">Plastoquinone</keyword>
<organism evidence="18">
    <name type="scientific">Hylomecon japonica</name>
    <dbReference type="NCBI Taxonomy" id="72187"/>
    <lineage>
        <taxon>Eukaryota</taxon>
        <taxon>Viridiplantae</taxon>
        <taxon>Streptophyta</taxon>
        <taxon>Embryophyta</taxon>
        <taxon>Tracheophyta</taxon>
        <taxon>Spermatophyta</taxon>
        <taxon>Magnoliopsida</taxon>
        <taxon>Ranunculales</taxon>
        <taxon>Papaveraceae</taxon>
        <taxon>Papaveroideae</taxon>
        <taxon>Hylomecon</taxon>
    </lineage>
</organism>
<dbReference type="GO" id="GO:0042773">
    <property type="term" value="P:ATP synthesis coupled electron transport"/>
    <property type="evidence" value="ECO:0007669"/>
    <property type="project" value="InterPro"/>
</dbReference>
<evidence type="ECO:0000256" key="9">
    <source>
        <dbReference type="ARBA" id="ARBA00022989"/>
    </source>
</evidence>
<keyword evidence="18" id="KW-0934">Plastid</keyword>
<feature type="transmembrane region" description="Helical" evidence="16">
    <location>
        <begin position="112"/>
        <end position="129"/>
    </location>
</feature>